<dbReference type="SMART" id="SM01059">
    <property type="entry name" value="CAT"/>
    <property type="match status" value="1"/>
</dbReference>
<dbReference type="PIRSF" id="PIRSF000440">
    <property type="entry name" value="CAT"/>
    <property type="match status" value="1"/>
</dbReference>
<comment type="caution">
    <text evidence="1">The sequence shown here is derived from an EMBL/GenBank/DDBJ whole genome shotgun (WGS) entry which is preliminary data.</text>
</comment>
<name>A0ABR7TS83_9BACT</name>
<dbReference type="InterPro" id="IPR001707">
    <property type="entry name" value="Cmp_AcTrfase"/>
</dbReference>
<gene>
    <name evidence="1" type="ORF">ICL07_21005</name>
</gene>
<dbReference type="Pfam" id="PF00302">
    <property type="entry name" value="CAT"/>
    <property type="match status" value="1"/>
</dbReference>
<reference evidence="1 2" key="1">
    <citation type="submission" date="2020-09" db="EMBL/GenBank/DDBJ databases">
        <title>Genome sequences of type strains of Chitinophaga qingshengii and Chitinophaga varians.</title>
        <authorList>
            <person name="Kittiwongwattana C."/>
        </authorList>
    </citation>
    <scope>NUCLEOTIDE SEQUENCE [LARGE SCALE GENOMIC DNA]</scope>
    <source>
        <strain evidence="1 2">JCM 30026</strain>
    </source>
</reference>
<dbReference type="Proteomes" id="UP000659124">
    <property type="component" value="Unassembled WGS sequence"/>
</dbReference>
<evidence type="ECO:0000313" key="2">
    <source>
        <dbReference type="Proteomes" id="UP000659124"/>
    </source>
</evidence>
<dbReference type="PANTHER" id="PTHR38474:SF2">
    <property type="entry name" value="CHLORAMPHENICOL ACETYLTRANSFERASE"/>
    <property type="match status" value="1"/>
</dbReference>
<protein>
    <submittedName>
        <fullName evidence="1">Chloramphenicol acetyltransferase</fullName>
    </submittedName>
</protein>
<dbReference type="SUPFAM" id="SSF52777">
    <property type="entry name" value="CoA-dependent acyltransferases"/>
    <property type="match status" value="1"/>
</dbReference>
<dbReference type="RefSeq" id="WP_188090008.1">
    <property type="nucleotide sequence ID" value="NZ_JACVFC010000003.1"/>
</dbReference>
<dbReference type="PANTHER" id="PTHR38474">
    <property type="entry name" value="SLR0299 PROTEIN"/>
    <property type="match status" value="1"/>
</dbReference>
<sequence>MTPVFSPIDTNTWPRKPYFDYFYYGVKTKYNINYNLDITTLIKKIKERELKFYPVMLYVIMKAVNRHEAFRYSFDANGILGNWNYVNPSYTIFHEDDKTFSDIWSEYDEDFTIFYATIIRDMTLYKDVKGLKARADRPQNFCPVSALPWLSFAGFSQDTYTESSLLFPIIRFGKYYTENEKTSLPLTVFVHHAVADGYHTCELINDIQALANEPAAWLNESAS</sequence>
<proteinExistence type="predicted"/>
<evidence type="ECO:0000313" key="1">
    <source>
        <dbReference type="EMBL" id="MBC9932880.1"/>
    </source>
</evidence>
<dbReference type="InterPro" id="IPR023213">
    <property type="entry name" value="CAT-like_dom_sf"/>
</dbReference>
<dbReference type="Gene3D" id="3.30.559.10">
    <property type="entry name" value="Chloramphenicol acetyltransferase-like domain"/>
    <property type="match status" value="1"/>
</dbReference>
<organism evidence="1 2">
    <name type="scientific">Chitinophaga qingshengii</name>
    <dbReference type="NCBI Taxonomy" id="1569794"/>
    <lineage>
        <taxon>Bacteria</taxon>
        <taxon>Pseudomonadati</taxon>
        <taxon>Bacteroidota</taxon>
        <taxon>Chitinophagia</taxon>
        <taxon>Chitinophagales</taxon>
        <taxon>Chitinophagaceae</taxon>
        <taxon>Chitinophaga</taxon>
    </lineage>
</organism>
<accession>A0ABR7TS83</accession>
<dbReference type="EMBL" id="JACVFC010000003">
    <property type="protein sequence ID" value="MBC9932880.1"/>
    <property type="molecule type" value="Genomic_DNA"/>
</dbReference>
<keyword evidence="2" id="KW-1185">Reference proteome</keyword>